<protein>
    <submittedName>
        <fullName evidence="1">Uncharacterized protein</fullName>
    </submittedName>
</protein>
<proteinExistence type="predicted"/>
<gene>
    <name evidence="1" type="ORF">JOC74_002721</name>
</gene>
<evidence type="ECO:0000313" key="2">
    <source>
        <dbReference type="Proteomes" id="UP000674416"/>
    </source>
</evidence>
<dbReference type="Proteomes" id="UP000674416">
    <property type="component" value="Unassembled WGS sequence"/>
</dbReference>
<sequence length="38" mass="4484">MDQKLDFLKKYTMKKDGNVRIILEDEIEKIDSFPLLGV</sequence>
<organism evidence="1 2">
    <name type="scientific">Bacillus capparidis</name>
    <dbReference type="NCBI Taxonomy" id="1840411"/>
    <lineage>
        <taxon>Bacteria</taxon>
        <taxon>Bacillati</taxon>
        <taxon>Bacillota</taxon>
        <taxon>Bacilli</taxon>
        <taxon>Bacillales</taxon>
        <taxon>Bacillaceae</taxon>
        <taxon>Bacillus</taxon>
    </lineage>
</organism>
<dbReference type="EMBL" id="JAFDST010000002">
    <property type="protein sequence ID" value="MBP1082228.1"/>
    <property type="molecule type" value="Genomic_DNA"/>
</dbReference>
<evidence type="ECO:0000313" key="1">
    <source>
        <dbReference type="EMBL" id="MBP1082228.1"/>
    </source>
</evidence>
<reference evidence="1 2" key="1">
    <citation type="submission" date="2021-01" db="EMBL/GenBank/DDBJ databases">
        <title>Genomic Encyclopedia of Type Strains, Phase IV (KMG-IV): sequencing the most valuable type-strain genomes for metagenomic binning, comparative biology and taxonomic classification.</title>
        <authorList>
            <person name="Goeker M."/>
        </authorList>
    </citation>
    <scope>NUCLEOTIDE SEQUENCE [LARGE SCALE GENOMIC DNA]</scope>
    <source>
        <strain evidence="1 2">DSM 103394</strain>
    </source>
</reference>
<keyword evidence="2" id="KW-1185">Reference proteome</keyword>
<name>A0ABS4CXZ4_9BACI</name>
<accession>A0ABS4CXZ4</accession>
<comment type="caution">
    <text evidence="1">The sequence shown here is derived from an EMBL/GenBank/DDBJ whole genome shotgun (WGS) entry which is preliminary data.</text>
</comment>